<dbReference type="Proteomes" id="UP000707071">
    <property type="component" value="Unassembled WGS sequence"/>
</dbReference>
<dbReference type="PANTHER" id="PTHR47178:SF3">
    <property type="entry name" value="FAD-BINDING DOMAIN-CONTAINING PROTEIN"/>
    <property type="match status" value="1"/>
</dbReference>
<feature type="domain" description="FAD-binding" evidence="6">
    <location>
        <begin position="305"/>
        <end position="371"/>
    </location>
</feature>
<reference evidence="7 8" key="1">
    <citation type="journal article" date="2020" name="bioRxiv">
        <title>Whole genome comparisons of ergot fungi reveals the divergence and evolution of species within the genus Claviceps are the result of varying mechanisms driving genome evolution and host range expansion.</title>
        <authorList>
            <person name="Wyka S.A."/>
            <person name="Mondo S.J."/>
            <person name="Liu M."/>
            <person name="Dettman J."/>
            <person name="Nalam V."/>
            <person name="Broders K.D."/>
        </authorList>
    </citation>
    <scope>NUCLEOTIDE SEQUENCE [LARGE SCALE GENOMIC DNA]</scope>
    <source>
        <strain evidence="7 8">Clav52</strain>
    </source>
</reference>
<dbReference type="PANTHER" id="PTHR47178">
    <property type="entry name" value="MONOOXYGENASE, FAD-BINDING"/>
    <property type="match status" value="1"/>
</dbReference>
<dbReference type="Gene3D" id="3.50.50.60">
    <property type="entry name" value="FAD/NAD(P)-binding domain"/>
    <property type="match status" value="1"/>
</dbReference>
<organism evidence="7 8">
    <name type="scientific">Claviceps aff. purpurea</name>
    <dbReference type="NCBI Taxonomy" id="1967640"/>
    <lineage>
        <taxon>Eukaryota</taxon>
        <taxon>Fungi</taxon>
        <taxon>Dikarya</taxon>
        <taxon>Ascomycota</taxon>
        <taxon>Pezizomycotina</taxon>
        <taxon>Sordariomycetes</taxon>
        <taxon>Hypocreomycetidae</taxon>
        <taxon>Hypocreales</taxon>
        <taxon>Clavicipitaceae</taxon>
        <taxon>Claviceps</taxon>
    </lineage>
</organism>
<name>A0A9P7QL53_9HYPO</name>
<dbReference type="EMBL" id="SRRH01000060">
    <property type="protein sequence ID" value="KAG6300647.1"/>
    <property type="molecule type" value="Genomic_DNA"/>
</dbReference>
<comment type="cofactor">
    <cofactor evidence="1">
        <name>FAD</name>
        <dbReference type="ChEBI" id="CHEBI:57692"/>
    </cofactor>
</comment>
<evidence type="ECO:0000256" key="4">
    <source>
        <dbReference type="ARBA" id="ARBA00023002"/>
    </source>
</evidence>
<dbReference type="GO" id="GO:0071949">
    <property type="term" value="F:FAD binding"/>
    <property type="evidence" value="ECO:0007669"/>
    <property type="project" value="InterPro"/>
</dbReference>
<feature type="domain" description="FAD-binding" evidence="6">
    <location>
        <begin position="12"/>
        <end position="176"/>
    </location>
</feature>
<evidence type="ECO:0000256" key="2">
    <source>
        <dbReference type="ARBA" id="ARBA00022630"/>
    </source>
</evidence>
<evidence type="ECO:0000313" key="8">
    <source>
        <dbReference type="Proteomes" id="UP000707071"/>
    </source>
</evidence>
<dbReference type="AlphaFoldDB" id="A0A9P7QL53"/>
<evidence type="ECO:0000256" key="1">
    <source>
        <dbReference type="ARBA" id="ARBA00001974"/>
    </source>
</evidence>
<proteinExistence type="predicted"/>
<evidence type="ECO:0000313" key="7">
    <source>
        <dbReference type="EMBL" id="KAG6300647.1"/>
    </source>
</evidence>
<dbReference type="Pfam" id="PF01494">
    <property type="entry name" value="FAD_binding_3"/>
    <property type="match status" value="2"/>
</dbReference>
<dbReference type="PRINTS" id="PR00420">
    <property type="entry name" value="RNGMNOXGNASE"/>
</dbReference>
<keyword evidence="4" id="KW-0560">Oxidoreductase</keyword>
<dbReference type="SUPFAM" id="SSF51905">
    <property type="entry name" value="FAD/NAD(P)-binding domain"/>
    <property type="match status" value="1"/>
</dbReference>
<keyword evidence="5" id="KW-0503">Monooxygenase</keyword>
<gene>
    <name evidence="7" type="ORF">E4U09_006547</name>
</gene>
<evidence type="ECO:0000256" key="3">
    <source>
        <dbReference type="ARBA" id="ARBA00022827"/>
    </source>
</evidence>
<evidence type="ECO:0000259" key="6">
    <source>
        <dbReference type="Pfam" id="PF01494"/>
    </source>
</evidence>
<dbReference type="GO" id="GO:0004497">
    <property type="term" value="F:monooxygenase activity"/>
    <property type="evidence" value="ECO:0007669"/>
    <property type="project" value="UniProtKB-KW"/>
</dbReference>
<dbReference type="InterPro" id="IPR002938">
    <property type="entry name" value="FAD-bd"/>
</dbReference>
<keyword evidence="2" id="KW-0285">Flavoprotein</keyword>
<dbReference type="InterPro" id="IPR036188">
    <property type="entry name" value="FAD/NAD-bd_sf"/>
</dbReference>
<sequence>MEDPIFRLCHCTNIAVVGAGLAGLLAAQGLKKNGFDVIVFERAASVEDVHRDWTMMIPWDIDALQRLVPTNILEALQDVVCNTGVHQTGVLEDIPVYNGLTGDLLFRKPTSEVRLVTRQRLRRILVQDLDVRWGKTVNDLTTVPYGVRLSFKNGEAHEADYILGADGWLSRIRQLLMGSKIPRLCPSGYLLATGITKHSDPSKTEAILEAGPVASIMMGMKVVGTIGVMSVDDPQDLSTWTTFWTKLCRGVWVNLGGRNALEYIKDCTPPLRDVFQSAIDWTPAGSRVHLNEMYYWMPQRWNNIEGRVTLAGDAAHLMLHYGGQGWQHAVMDAENYVATMLRVENGMEPPATAFQEYDAEILQRGQIAVQESLQEAKRALDPSRGKEILEVPDIFVSLDEALTDPLLGTETLEVPDIFFVSQHEALVNPSLGMENLKVPHVD</sequence>
<evidence type="ECO:0000256" key="5">
    <source>
        <dbReference type="ARBA" id="ARBA00023033"/>
    </source>
</evidence>
<protein>
    <recommendedName>
        <fullName evidence="6">FAD-binding domain-containing protein</fullName>
    </recommendedName>
</protein>
<comment type="caution">
    <text evidence="7">The sequence shown here is derived from an EMBL/GenBank/DDBJ whole genome shotgun (WGS) entry which is preliminary data.</text>
</comment>
<keyword evidence="3" id="KW-0274">FAD</keyword>
<keyword evidence="8" id="KW-1185">Reference proteome</keyword>
<accession>A0A9P7QL53</accession>